<dbReference type="EMBL" id="CP039339">
    <property type="protein sequence ID" value="QCX49697.1"/>
    <property type="molecule type" value="Genomic_DNA"/>
</dbReference>
<sequence>MITNGQTSTGKQTAGNLNTQTECRDTSVEDLQAEIEQAEISRTLFEREFETMRRAVSAKVRKKADLYVWLKAKGFTQGEKEFLALWAKKMLEAKTDTRSSSPTPSSADAMQN</sequence>
<accession>A0AA92IE49</accession>
<feature type="compositionally biased region" description="Low complexity" evidence="1">
    <location>
        <begin position="98"/>
        <end position="112"/>
    </location>
</feature>
<dbReference type="Proteomes" id="UP000310553">
    <property type="component" value="Chromosome"/>
</dbReference>
<gene>
    <name evidence="2" type="ORF">E7Z57_11705</name>
</gene>
<dbReference type="AlphaFoldDB" id="A0AA92IE49"/>
<name>A0AA92IE49_RALSL</name>
<feature type="region of interest" description="Disordered" evidence="1">
    <location>
        <begin position="93"/>
        <end position="112"/>
    </location>
</feature>
<reference evidence="2 3" key="1">
    <citation type="submission" date="2019-04" db="EMBL/GenBank/DDBJ databases">
        <title>Complete Genome of UW386 and Higher Quality Genome of UW700.</title>
        <authorList>
            <person name="Jacobs J."/>
            <person name="Perez A."/>
            <person name="Steidl O."/>
            <person name="Allen C."/>
        </authorList>
    </citation>
    <scope>NUCLEOTIDE SEQUENCE [LARGE SCALE GENOMIC DNA]</scope>
    <source>
        <strain evidence="2 3">UW386</strain>
    </source>
</reference>
<evidence type="ECO:0000256" key="1">
    <source>
        <dbReference type="SAM" id="MobiDB-lite"/>
    </source>
</evidence>
<feature type="compositionally biased region" description="Polar residues" evidence="1">
    <location>
        <begin position="1"/>
        <end position="21"/>
    </location>
</feature>
<evidence type="ECO:0000313" key="2">
    <source>
        <dbReference type="EMBL" id="QCX49697.1"/>
    </source>
</evidence>
<protein>
    <submittedName>
        <fullName evidence="2">Uncharacterized protein</fullName>
    </submittedName>
</protein>
<evidence type="ECO:0000313" key="3">
    <source>
        <dbReference type="Proteomes" id="UP000310553"/>
    </source>
</evidence>
<organism evidence="2 3">
    <name type="scientific">Ralstonia solanacearum</name>
    <name type="common">Pseudomonas solanacearum</name>
    <dbReference type="NCBI Taxonomy" id="305"/>
    <lineage>
        <taxon>Bacteria</taxon>
        <taxon>Pseudomonadati</taxon>
        <taxon>Pseudomonadota</taxon>
        <taxon>Betaproteobacteria</taxon>
        <taxon>Burkholderiales</taxon>
        <taxon>Burkholderiaceae</taxon>
        <taxon>Ralstonia</taxon>
        <taxon>Ralstonia solanacearum species complex</taxon>
    </lineage>
</organism>
<proteinExistence type="predicted"/>
<feature type="region of interest" description="Disordered" evidence="1">
    <location>
        <begin position="1"/>
        <end position="23"/>
    </location>
</feature>